<protein>
    <submittedName>
        <fullName evidence="2">Uncharacterized protein</fullName>
    </submittedName>
</protein>
<name>A0ABN9AE81_9NEOB</name>
<accession>A0ABN9AE81</accession>
<organism evidence="2 3">
    <name type="scientific">Staurois parvus</name>
    <dbReference type="NCBI Taxonomy" id="386267"/>
    <lineage>
        <taxon>Eukaryota</taxon>
        <taxon>Metazoa</taxon>
        <taxon>Chordata</taxon>
        <taxon>Craniata</taxon>
        <taxon>Vertebrata</taxon>
        <taxon>Euteleostomi</taxon>
        <taxon>Amphibia</taxon>
        <taxon>Batrachia</taxon>
        <taxon>Anura</taxon>
        <taxon>Neobatrachia</taxon>
        <taxon>Ranoidea</taxon>
        <taxon>Ranidae</taxon>
        <taxon>Staurois</taxon>
    </lineage>
</organism>
<proteinExistence type="predicted"/>
<keyword evidence="3" id="KW-1185">Reference proteome</keyword>
<gene>
    <name evidence="2" type="ORF">SPARVUS_LOCUS241992</name>
</gene>
<sequence>MTRDCRPLGSRGGGEQVPEFDRYPLPLPQSCLSSPSSGTRDRSQKTARPFTKHSPSCACTVGTQL</sequence>
<comment type="caution">
    <text evidence="2">The sequence shown here is derived from an EMBL/GenBank/DDBJ whole genome shotgun (WGS) entry which is preliminary data.</text>
</comment>
<dbReference type="EMBL" id="CATNWA010000065">
    <property type="protein sequence ID" value="CAI9532570.1"/>
    <property type="molecule type" value="Genomic_DNA"/>
</dbReference>
<feature type="region of interest" description="Disordered" evidence="1">
    <location>
        <begin position="1"/>
        <end position="65"/>
    </location>
</feature>
<feature type="compositionally biased region" description="Low complexity" evidence="1">
    <location>
        <begin position="28"/>
        <end position="37"/>
    </location>
</feature>
<evidence type="ECO:0000313" key="3">
    <source>
        <dbReference type="Proteomes" id="UP001162483"/>
    </source>
</evidence>
<evidence type="ECO:0000313" key="2">
    <source>
        <dbReference type="EMBL" id="CAI9532570.1"/>
    </source>
</evidence>
<evidence type="ECO:0000256" key="1">
    <source>
        <dbReference type="SAM" id="MobiDB-lite"/>
    </source>
</evidence>
<reference evidence="2" key="1">
    <citation type="submission" date="2023-05" db="EMBL/GenBank/DDBJ databases">
        <authorList>
            <person name="Stuckert A."/>
        </authorList>
    </citation>
    <scope>NUCLEOTIDE SEQUENCE</scope>
</reference>
<dbReference type="Proteomes" id="UP001162483">
    <property type="component" value="Unassembled WGS sequence"/>
</dbReference>